<feature type="domain" description="Bulb-type lectin" evidence="5">
    <location>
        <begin position="1"/>
        <end position="120"/>
    </location>
</feature>
<dbReference type="Pfam" id="PF01453">
    <property type="entry name" value="B_lectin"/>
    <property type="match status" value="1"/>
</dbReference>
<proteinExistence type="predicted"/>
<reference evidence="7" key="1">
    <citation type="submission" date="2023-07" db="EMBL/GenBank/DDBJ databases">
        <title>draft genome sequence of fig (Ficus carica).</title>
        <authorList>
            <person name="Takahashi T."/>
            <person name="Nishimura K."/>
        </authorList>
    </citation>
    <scope>NUCLEOTIDE SEQUENCE</scope>
</reference>
<organism evidence="7 8">
    <name type="scientific">Ficus carica</name>
    <name type="common">Common fig</name>
    <dbReference type="NCBI Taxonomy" id="3494"/>
    <lineage>
        <taxon>Eukaryota</taxon>
        <taxon>Viridiplantae</taxon>
        <taxon>Streptophyta</taxon>
        <taxon>Embryophyta</taxon>
        <taxon>Tracheophyta</taxon>
        <taxon>Spermatophyta</taxon>
        <taxon>Magnoliopsida</taxon>
        <taxon>eudicotyledons</taxon>
        <taxon>Gunneridae</taxon>
        <taxon>Pentapetalae</taxon>
        <taxon>rosids</taxon>
        <taxon>fabids</taxon>
        <taxon>Rosales</taxon>
        <taxon>Moraceae</taxon>
        <taxon>Ficeae</taxon>
        <taxon>Ficus</taxon>
    </lineage>
</organism>
<evidence type="ECO:0000256" key="4">
    <source>
        <dbReference type="SAM" id="SignalP"/>
    </source>
</evidence>
<dbReference type="EMBL" id="BTGU01000497">
    <property type="protein sequence ID" value="GMN67765.1"/>
    <property type="molecule type" value="Genomic_DNA"/>
</dbReference>
<keyword evidence="3" id="KW-0325">Glycoprotein</keyword>
<dbReference type="SMART" id="SM00108">
    <property type="entry name" value="B_lectin"/>
    <property type="match status" value="1"/>
</dbReference>
<comment type="caution">
    <text evidence="7">The sequence shown here is derived from an EMBL/GenBank/DDBJ whole genome shotgun (WGS) entry which is preliminary data.</text>
</comment>
<dbReference type="Gene3D" id="2.90.10.30">
    <property type="match status" value="1"/>
</dbReference>
<dbReference type="AlphaFoldDB" id="A0AA88E7L9"/>
<gene>
    <name evidence="6" type="ORF">TIFTF001_036813</name>
    <name evidence="7" type="ORF">TIFTF001_036828</name>
</gene>
<dbReference type="SUPFAM" id="SSF51110">
    <property type="entry name" value="alpha-D-mannose-specific plant lectins"/>
    <property type="match status" value="1"/>
</dbReference>
<feature type="signal peptide" evidence="4">
    <location>
        <begin position="1"/>
        <end position="21"/>
    </location>
</feature>
<evidence type="ECO:0000256" key="3">
    <source>
        <dbReference type="ARBA" id="ARBA00023180"/>
    </source>
</evidence>
<dbReference type="InterPro" id="IPR051343">
    <property type="entry name" value="G-type_lectin_kinases/EP1-like"/>
</dbReference>
<dbReference type="PROSITE" id="PS50927">
    <property type="entry name" value="BULB_LECTIN"/>
    <property type="match status" value="1"/>
</dbReference>
<dbReference type="CDD" id="cd00028">
    <property type="entry name" value="B_lectin"/>
    <property type="match status" value="1"/>
</dbReference>
<feature type="chain" id="PRO_5041851678" description="Bulb-type lectin domain-containing protein" evidence="4">
    <location>
        <begin position="22"/>
        <end position="187"/>
    </location>
</feature>
<dbReference type="InterPro" id="IPR036426">
    <property type="entry name" value="Bulb-type_lectin_dom_sf"/>
</dbReference>
<dbReference type="PANTHER" id="PTHR47976:SF66">
    <property type="entry name" value="G-TYPE LECTIN S-RECEPTOR-LIKE SERINE_THREONINE-PROTEIN KINASE SD2-5"/>
    <property type="match status" value="1"/>
</dbReference>
<evidence type="ECO:0000256" key="1">
    <source>
        <dbReference type="ARBA" id="ARBA00022729"/>
    </source>
</evidence>
<sequence>MACSFYMHSVMFVLLLSKSSAATTRNSSFPRTGYAYYLDSGRPSTCHNAVWSADTDHPLREDALLQLTRDKGLVLRRSDGTTVWSATNTTGTPVVGMNLTEAGNLVLFDSQSTAVWQSFDHPVDALLVGRRLYKGVFLVYFRQMRTTQDRILAFSYLKCCRRRPKRTESLTSWKTRMKTWKITPNKW</sequence>
<evidence type="ECO:0000313" key="6">
    <source>
        <dbReference type="EMBL" id="GMN67755.1"/>
    </source>
</evidence>
<evidence type="ECO:0000313" key="8">
    <source>
        <dbReference type="Proteomes" id="UP001187192"/>
    </source>
</evidence>
<evidence type="ECO:0000259" key="5">
    <source>
        <dbReference type="PROSITE" id="PS50927"/>
    </source>
</evidence>
<dbReference type="Proteomes" id="UP001187192">
    <property type="component" value="Unassembled WGS sequence"/>
</dbReference>
<keyword evidence="2" id="KW-1015">Disulfide bond</keyword>
<name>A0AA88E7L9_FICCA</name>
<evidence type="ECO:0000313" key="7">
    <source>
        <dbReference type="EMBL" id="GMN67765.1"/>
    </source>
</evidence>
<dbReference type="Gramene" id="FCD_00022712-RA">
    <property type="protein sequence ID" value="FCD_00022712-RA:cds"/>
    <property type="gene ID" value="FCD_00022712"/>
</dbReference>
<keyword evidence="8" id="KW-1185">Reference proteome</keyword>
<protein>
    <recommendedName>
        <fullName evidence="5">Bulb-type lectin domain-containing protein</fullName>
    </recommendedName>
</protein>
<dbReference type="EMBL" id="BTGU01000496">
    <property type="protein sequence ID" value="GMN67755.1"/>
    <property type="molecule type" value="Genomic_DNA"/>
</dbReference>
<dbReference type="InterPro" id="IPR001480">
    <property type="entry name" value="Bulb-type_lectin_dom"/>
</dbReference>
<dbReference type="PANTHER" id="PTHR47976">
    <property type="entry name" value="G-TYPE LECTIN S-RECEPTOR-LIKE SERINE/THREONINE-PROTEIN KINASE SD2-5"/>
    <property type="match status" value="1"/>
</dbReference>
<accession>A0AA88E7L9</accession>
<keyword evidence="1 4" id="KW-0732">Signal</keyword>
<evidence type="ECO:0000256" key="2">
    <source>
        <dbReference type="ARBA" id="ARBA00023157"/>
    </source>
</evidence>